<dbReference type="InterPro" id="IPR029044">
    <property type="entry name" value="Nucleotide-diphossugar_trans"/>
</dbReference>
<dbReference type="SUPFAM" id="SSF53448">
    <property type="entry name" value="Nucleotide-diphospho-sugar transferases"/>
    <property type="match status" value="1"/>
</dbReference>
<dbReference type="Pfam" id="PF00535">
    <property type="entry name" value="Glycos_transf_2"/>
    <property type="match status" value="1"/>
</dbReference>
<dbReference type="Proteomes" id="UP000094892">
    <property type="component" value="Unassembled WGS sequence"/>
</dbReference>
<name>A0A1E3KQL5_LACPN</name>
<gene>
    <name evidence="2" type="ORF">LPJSA22_01110</name>
</gene>
<evidence type="ECO:0000313" key="2">
    <source>
        <dbReference type="EMBL" id="ODO61153.1"/>
    </source>
</evidence>
<protein>
    <recommendedName>
        <fullName evidence="1">Glycosyltransferase 2-like domain-containing protein</fullName>
    </recommendedName>
</protein>
<accession>A0A1E3KQL5</accession>
<evidence type="ECO:0000259" key="1">
    <source>
        <dbReference type="Pfam" id="PF00535"/>
    </source>
</evidence>
<proteinExistence type="predicted"/>
<dbReference type="InterPro" id="IPR001173">
    <property type="entry name" value="Glyco_trans_2-like"/>
</dbReference>
<dbReference type="Gene3D" id="3.90.550.10">
    <property type="entry name" value="Spore Coat Polysaccharide Biosynthesis Protein SpsA, Chain A"/>
    <property type="match status" value="1"/>
</dbReference>
<feature type="domain" description="Glycosyltransferase 2-like" evidence="1">
    <location>
        <begin position="5"/>
        <end position="169"/>
    </location>
</feature>
<evidence type="ECO:0000313" key="3">
    <source>
        <dbReference type="Proteomes" id="UP000094892"/>
    </source>
</evidence>
<dbReference type="PANTHER" id="PTHR43179">
    <property type="entry name" value="RHAMNOSYLTRANSFERASE WBBL"/>
    <property type="match status" value="1"/>
</dbReference>
<sequence length="260" mass="30139">MPSVSISIVLYNNTVKTVNNLVRNIEKSTNDLSDVKLYLVNNSPENESLTTYLRTFESTGWIKTIVPETNGGFGSGNNLVLPYLHSDYHIVMNPDIMISSERELDKMIEYLENNTDVGLLSPLIKFPNGEIQHLLKRKSSVLDMAIRFISLPGTERRKAWFINLPDGYSHTHKAENVPGSFLVFRTSVFKKIGGFDEKYFLYMEDCDITMKVNEVSNTVFFPNAFVYHEWQRENRKSIKGIYHMISSMFVYFNKWGWKLY</sequence>
<dbReference type="AlphaFoldDB" id="A0A1E3KQL5"/>
<dbReference type="EMBL" id="MCOL01000001">
    <property type="protein sequence ID" value="ODO61153.1"/>
    <property type="molecule type" value="Genomic_DNA"/>
</dbReference>
<reference evidence="2 3" key="1">
    <citation type="submission" date="2016-08" db="EMBL/GenBank/DDBJ databases">
        <title>Genome sequencing of Lactobacillus plantarum JSA22, isolated from fermented soybean paste.</title>
        <authorList>
            <person name="Choi H.S."/>
        </authorList>
    </citation>
    <scope>NUCLEOTIDE SEQUENCE [LARGE SCALE GENOMIC DNA]</scope>
    <source>
        <strain evidence="2 3">JSA22</strain>
    </source>
</reference>
<organism evidence="2 3">
    <name type="scientific">Lactiplantibacillus plantarum</name>
    <name type="common">Lactobacillus plantarum</name>
    <dbReference type="NCBI Taxonomy" id="1590"/>
    <lineage>
        <taxon>Bacteria</taxon>
        <taxon>Bacillati</taxon>
        <taxon>Bacillota</taxon>
        <taxon>Bacilli</taxon>
        <taxon>Lactobacillales</taxon>
        <taxon>Lactobacillaceae</taxon>
        <taxon>Lactiplantibacillus</taxon>
    </lineage>
</organism>
<dbReference type="PANTHER" id="PTHR43179:SF10">
    <property type="entry name" value="GLYCOSYL TRANSFERASE"/>
    <property type="match status" value="1"/>
</dbReference>
<comment type="caution">
    <text evidence="2">The sequence shown here is derived from an EMBL/GenBank/DDBJ whole genome shotgun (WGS) entry which is preliminary data.</text>
</comment>
<dbReference type="RefSeq" id="WP_015825376.1">
    <property type="nucleotide sequence ID" value="NZ_CP024413.1"/>
</dbReference>
<dbReference type="PATRIC" id="fig|1590.142.peg.1108"/>